<dbReference type="GO" id="GO:0004497">
    <property type="term" value="F:monooxygenase activity"/>
    <property type="evidence" value="ECO:0007669"/>
    <property type="project" value="InterPro"/>
</dbReference>
<evidence type="ECO:0008006" key="3">
    <source>
        <dbReference type="Google" id="ProtNLM"/>
    </source>
</evidence>
<gene>
    <name evidence="2" type="ORF">BDV23DRAFT_173019</name>
</gene>
<protein>
    <recommendedName>
        <fullName evidence="3">Cytochrome P450</fullName>
    </recommendedName>
</protein>
<dbReference type="EMBL" id="ML735264">
    <property type="protein sequence ID" value="KAE8389568.1"/>
    <property type="molecule type" value="Genomic_DNA"/>
</dbReference>
<organism evidence="2">
    <name type="scientific">Petromyces alliaceus</name>
    <name type="common">Aspergillus alliaceus</name>
    <dbReference type="NCBI Taxonomy" id="209559"/>
    <lineage>
        <taxon>Eukaryota</taxon>
        <taxon>Fungi</taxon>
        <taxon>Dikarya</taxon>
        <taxon>Ascomycota</taxon>
        <taxon>Pezizomycotina</taxon>
        <taxon>Eurotiomycetes</taxon>
        <taxon>Eurotiomycetidae</taxon>
        <taxon>Eurotiales</taxon>
        <taxon>Aspergillaceae</taxon>
        <taxon>Aspergillus</taxon>
        <taxon>Aspergillus subgen. Circumdati</taxon>
    </lineage>
</organism>
<evidence type="ECO:0000313" key="2">
    <source>
        <dbReference type="EMBL" id="KAE8389568.1"/>
    </source>
</evidence>
<sequence>MGVSCGLHFLSLVLLGIIAAVALKRCYVTPLRDIPGSWLASVASLWQVYHLLPRSHGNFVRVADNGISVAHLDAVRLLLHANITKGSWYSIFSLPGYHYINQMSKRDPHLQIQASLGEVTFSSQFQFFPTGSNIRNAIANTRALALYIAIMGHYVWLHNLSHGNPLLSRIGLQPPSHIFDTCLAAIQQRKCSSAAVRLDMMGGSLRVRHQLPDRLSESAAFFYYLIRHPRYKLMLLREIEEAQIGGDLSEVVLYAEAAKLPYLQARVGDLTNSNSCHAAIETGLHRVIPAGGLTVDDQYIPAGIRSKSTVPRIDPWGFYRNPGLFGSDCNDIKPYHYEIRQADPRSSWRFGTHFTSVPYG</sequence>
<name>A0A5N7C6P0_PETAA</name>
<proteinExistence type="predicted"/>
<reference evidence="2" key="1">
    <citation type="submission" date="2019-04" db="EMBL/GenBank/DDBJ databases">
        <title>Friends and foes A comparative genomics studyof 23 Aspergillus species from section Flavi.</title>
        <authorList>
            <consortium name="DOE Joint Genome Institute"/>
            <person name="Kjaerbolling I."/>
            <person name="Vesth T."/>
            <person name="Frisvad J.C."/>
            <person name="Nybo J.L."/>
            <person name="Theobald S."/>
            <person name="Kildgaard S."/>
            <person name="Isbrandt T."/>
            <person name="Kuo A."/>
            <person name="Sato A."/>
            <person name="Lyhne E.K."/>
            <person name="Kogle M.E."/>
            <person name="Wiebenga A."/>
            <person name="Kun R.S."/>
            <person name="Lubbers R.J."/>
            <person name="Makela M.R."/>
            <person name="Barry K."/>
            <person name="Chovatia M."/>
            <person name="Clum A."/>
            <person name="Daum C."/>
            <person name="Haridas S."/>
            <person name="He G."/>
            <person name="LaButti K."/>
            <person name="Lipzen A."/>
            <person name="Mondo S."/>
            <person name="Riley R."/>
            <person name="Salamov A."/>
            <person name="Simmons B.A."/>
            <person name="Magnuson J.K."/>
            <person name="Henrissat B."/>
            <person name="Mortensen U.H."/>
            <person name="Larsen T.O."/>
            <person name="Devries R.P."/>
            <person name="Grigoriev I.V."/>
            <person name="Machida M."/>
            <person name="Baker S.E."/>
            <person name="Andersen M.R."/>
        </authorList>
    </citation>
    <scope>NUCLEOTIDE SEQUENCE [LARGE SCALE GENOMIC DNA]</scope>
    <source>
        <strain evidence="2">IBT 14317</strain>
    </source>
</reference>
<feature type="signal peptide" evidence="1">
    <location>
        <begin position="1"/>
        <end position="22"/>
    </location>
</feature>
<dbReference type="AlphaFoldDB" id="A0A5N7C6P0"/>
<dbReference type="Proteomes" id="UP000326877">
    <property type="component" value="Unassembled WGS sequence"/>
</dbReference>
<dbReference type="OrthoDB" id="3934656at2759"/>
<dbReference type="InterPro" id="IPR036396">
    <property type="entry name" value="Cyt_P450_sf"/>
</dbReference>
<dbReference type="GO" id="GO:0005506">
    <property type="term" value="F:iron ion binding"/>
    <property type="evidence" value="ECO:0007669"/>
    <property type="project" value="InterPro"/>
</dbReference>
<dbReference type="Gene3D" id="1.10.630.10">
    <property type="entry name" value="Cytochrome P450"/>
    <property type="match status" value="1"/>
</dbReference>
<accession>A0A5N7C6P0</accession>
<feature type="chain" id="PRO_5024858098" description="Cytochrome P450" evidence="1">
    <location>
        <begin position="23"/>
        <end position="360"/>
    </location>
</feature>
<dbReference type="GO" id="GO:0020037">
    <property type="term" value="F:heme binding"/>
    <property type="evidence" value="ECO:0007669"/>
    <property type="project" value="InterPro"/>
</dbReference>
<dbReference type="GO" id="GO:0016705">
    <property type="term" value="F:oxidoreductase activity, acting on paired donors, with incorporation or reduction of molecular oxygen"/>
    <property type="evidence" value="ECO:0007669"/>
    <property type="project" value="InterPro"/>
</dbReference>
<evidence type="ECO:0000256" key="1">
    <source>
        <dbReference type="SAM" id="SignalP"/>
    </source>
</evidence>
<keyword evidence="1" id="KW-0732">Signal</keyword>
<dbReference type="SUPFAM" id="SSF48264">
    <property type="entry name" value="Cytochrome P450"/>
    <property type="match status" value="1"/>
</dbReference>